<keyword evidence="2" id="KW-0507">mRNA processing</keyword>
<dbReference type="SMART" id="SM00648">
    <property type="entry name" value="SWAP"/>
    <property type="match status" value="2"/>
</dbReference>
<dbReference type="GO" id="GO:0071004">
    <property type="term" value="C:U2-type prespliceosome"/>
    <property type="evidence" value="ECO:0007669"/>
    <property type="project" value="TreeGrafter"/>
</dbReference>
<dbReference type="PROSITE" id="PS50128">
    <property type="entry name" value="SURP"/>
    <property type="match status" value="2"/>
</dbReference>
<feature type="compositionally biased region" description="Basic and acidic residues" evidence="8">
    <location>
        <begin position="380"/>
        <end position="392"/>
    </location>
</feature>
<evidence type="ECO:0000256" key="2">
    <source>
        <dbReference type="ARBA" id="ARBA00022664"/>
    </source>
</evidence>
<dbReference type="EMBL" id="PDND01000033">
    <property type="protein sequence ID" value="PGH34808.1"/>
    <property type="molecule type" value="Genomic_DNA"/>
</dbReference>
<dbReference type="GO" id="GO:0003723">
    <property type="term" value="F:RNA binding"/>
    <property type="evidence" value="ECO:0007669"/>
    <property type="project" value="InterPro"/>
</dbReference>
<feature type="coiled-coil region" evidence="7">
    <location>
        <begin position="204"/>
        <end position="248"/>
    </location>
</feature>
<evidence type="ECO:0000256" key="5">
    <source>
        <dbReference type="ARBA" id="ARBA00023187"/>
    </source>
</evidence>
<dbReference type="GO" id="GO:0005686">
    <property type="term" value="C:U2 snRNP"/>
    <property type="evidence" value="ECO:0007669"/>
    <property type="project" value="TreeGrafter"/>
</dbReference>
<dbReference type="InterPro" id="IPR035967">
    <property type="entry name" value="SWAP/Surp_sf"/>
</dbReference>
<evidence type="ECO:0000256" key="4">
    <source>
        <dbReference type="ARBA" id="ARBA00022737"/>
    </source>
</evidence>
<feature type="compositionally biased region" description="Low complexity" evidence="8">
    <location>
        <begin position="565"/>
        <end position="574"/>
    </location>
</feature>
<dbReference type="InterPro" id="IPR000061">
    <property type="entry name" value="Surp"/>
</dbReference>
<dbReference type="Proteomes" id="UP000226031">
    <property type="component" value="Unassembled WGS sequence"/>
</dbReference>
<comment type="caution">
    <text evidence="10">The sequence shown here is derived from an EMBL/GenBank/DDBJ whole genome shotgun (WGS) entry which is preliminary data.</text>
</comment>
<accession>A0A2B7ZNN7</accession>
<evidence type="ECO:0000256" key="6">
    <source>
        <dbReference type="ARBA" id="ARBA00023242"/>
    </source>
</evidence>
<feature type="region of interest" description="Disordered" evidence="8">
    <location>
        <begin position="313"/>
        <end position="414"/>
    </location>
</feature>
<keyword evidence="7" id="KW-0175">Coiled coil</keyword>
<dbReference type="VEuPathDB" id="FungiDB:EMCG_01439"/>
<dbReference type="Pfam" id="PF01805">
    <property type="entry name" value="Surp"/>
    <property type="match status" value="2"/>
</dbReference>
<keyword evidence="5" id="KW-0508">mRNA splicing</keyword>
<feature type="compositionally biased region" description="Gly residues" evidence="8">
    <location>
        <begin position="511"/>
        <end position="521"/>
    </location>
</feature>
<name>A0A2B7ZNN7_9EURO</name>
<evidence type="ECO:0000259" key="9">
    <source>
        <dbReference type="PROSITE" id="PS50128"/>
    </source>
</evidence>
<dbReference type="STRING" id="73230.A0A2B7ZNN7"/>
<evidence type="ECO:0000256" key="3">
    <source>
        <dbReference type="ARBA" id="ARBA00022728"/>
    </source>
</evidence>
<dbReference type="AlphaFoldDB" id="A0A2B7ZNN7"/>
<dbReference type="PANTHER" id="PTHR15316">
    <property type="entry name" value="SPLICEOSOME ASSOCIATED PROTEIN 114/SWAP SPLICING FACTOR-RELATED"/>
    <property type="match status" value="1"/>
</dbReference>
<keyword evidence="6" id="KW-0539">Nucleus</keyword>
<feature type="compositionally biased region" description="Pro residues" evidence="8">
    <location>
        <begin position="575"/>
        <end position="587"/>
    </location>
</feature>
<dbReference type="Gene3D" id="1.10.10.790">
    <property type="entry name" value="Surp module"/>
    <property type="match status" value="2"/>
</dbReference>
<evidence type="ECO:0000256" key="8">
    <source>
        <dbReference type="SAM" id="MobiDB-lite"/>
    </source>
</evidence>
<dbReference type="InterPro" id="IPR022030">
    <property type="entry name" value="SF3A1_dom"/>
</dbReference>
<feature type="region of interest" description="Disordered" evidence="8">
    <location>
        <begin position="501"/>
        <end position="605"/>
    </location>
</feature>
<dbReference type="PANTHER" id="PTHR15316:SF1">
    <property type="entry name" value="SPLICING FACTOR 3A SUBUNIT 1"/>
    <property type="match status" value="1"/>
</dbReference>
<gene>
    <name evidence="10" type="ORF">GX50_02368</name>
</gene>
<dbReference type="Pfam" id="PF12230">
    <property type="entry name" value="PRP21_like_P"/>
    <property type="match status" value="1"/>
</dbReference>
<evidence type="ECO:0000313" key="11">
    <source>
        <dbReference type="Proteomes" id="UP000226031"/>
    </source>
</evidence>
<reference evidence="10 11" key="1">
    <citation type="submission" date="2017-10" db="EMBL/GenBank/DDBJ databases">
        <title>Comparative genomics in systemic dimorphic fungi from Ajellomycetaceae.</title>
        <authorList>
            <person name="Munoz J.F."/>
            <person name="Mcewen J.G."/>
            <person name="Clay O.K."/>
            <person name="Cuomo C.A."/>
        </authorList>
    </citation>
    <scope>NUCLEOTIDE SEQUENCE [LARGE SCALE GENOMIC DNA]</scope>
    <source>
        <strain evidence="10 11">UAMH4076</strain>
    </source>
</reference>
<dbReference type="FunFam" id="1.10.10.790:FF:000001">
    <property type="entry name" value="Splicing factor 3a, subunit 1"/>
    <property type="match status" value="1"/>
</dbReference>
<organism evidence="10 11">
    <name type="scientific">[Emmonsia] crescens</name>
    <dbReference type="NCBI Taxonomy" id="73230"/>
    <lineage>
        <taxon>Eukaryota</taxon>
        <taxon>Fungi</taxon>
        <taxon>Dikarya</taxon>
        <taxon>Ascomycota</taxon>
        <taxon>Pezizomycotina</taxon>
        <taxon>Eurotiomycetes</taxon>
        <taxon>Eurotiomycetidae</taxon>
        <taxon>Onygenales</taxon>
        <taxon>Ajellomycetaceae</taxon>
        <taxon>Emergomyces</taxon>
    </lineage>
</organism>
<proteinExistence type="predicted"/>
<comment type="subcellular location">
    <subcellularLocation>
        <location evidence="1">Nucleus</location>
    </subcellularLocation>
</comment>
<dbReference type="GO" id="GO:0045292">
    <property type="term" value="P:mRNA cis splicing, via spliceosome"/>
    <property type="evidence" value="ECO:0007669"/>
    <property type="project" value="InterPro"/>
</dbReference>
<keyword evidence="4" id="KW-0677">Repeat</keyword>
<protein>
    <submittedName>
        <fullName evidence="10">Splicing factor 3A subunit 1</fullName>
    </submittedName>
</protein>
<dbReference type="InterPro" id="IPR045146">
    <property type="entry name" value="SF3A1"/>
</dbReference>
<feature type="domain" description="SURP motif" evidence="9">
    <location>
        <begin position="37"/>
        <end position="79"/>
    </location>
</feature>
<keyword evidence="3" id="KW-0747">Spliceosome</keyword>
<evidence type="ECO:0000256" key="7">
    <source>
        <dbReference type="SAM" id="Coils"/>
    </source>
</evidence>
<dbReference type="FunFam" id="1.10.10.790:FF:000015">
    <property type="entry name" value="Splicing factor 3A subunit 1"/>
    <property type="match status" value="1"/>
</dbReference>
<evidence type="ECO:0000313" key="10">
    <source>
        <dbReference type="EMBL" id="PGH34808.1"/>
    </source>
</evidence>
<feature type="region of interest" description="Disordered" evidence="8">
    <location>
        <begin position="1"/>
        <end position="28"/>
    </location>
</feature>
<keyword evidence="11" id="KW-1185">Reference proteome</keyword>
<feature type="compositionally biased region" description="Low complexity" evidence="8">
    <location>
        <begin position="348"/>
        <end position="367"/>
    </location>
</feature>
<dbReference type="SUPFAM" id="SSF109905">
    <property type="entry name" value="Surp module (SWAP domain)"/>
    <property type="match status" value="2"/>
</dbReference>
<feature type="compositionally biased region" description="Polar residues" evidence="8">
    <location>
        <begin position="324"/>
        <end position="334"/>
    </location>
</feature>
<feature type="domain" description="SURP motif" evidence="9">
    <location>
        <begin position="136"/>
        <end position="178"/>
    </location>
</feature>
<dbReference type="GO" id="GO:0071013">
    <property type="term" value="C:catalytic step 2 spliceosome"/>
    <property type="evidence" value="ECO:0007669"/>
    <property type="project" value="TreeGrafter"/>
</dbReference>
<sequence length="605" mass="67107">MAPSATNGAVATPPDLPEEVNKPPEGIVLPPKDIRTIIEKTAGFVARNGPVFEDRVREKERTNPKFSFLNPNDAYAAFYSWRLSEIKAGRGTAVSAGRAGEPVAVAEPEKPKGPAQPPEFHYSARMPNINALDLEVVKLTALFVAKRGKSFMTALSQRETRNFQFDFLRPQHSLYQFFTRLVDQYTSLLQIDESDGPNSTATRLAELEKNVKDKYHILDRAKQRSEWVKFQEQQKQKKEEQEEQERIAYAQIDWHDFVVVETVLFTEADDQAELPPPTSLNDLQTASLEQKAMMSLQPHNRRIEEAMPTDEETTYYNAYPPPQAVSSPAPTVTQPQPPLSFSAPTEYQVQQPSPFTPQSPTQISTPTTPMPAPAVSEEEDRIRERQQERERAQAAQAAARAVPTPPPGSTQQPMRIRSDYVPRAQAKRLNTTAAPTTLCPNCRQQIPINEIDHHMRIELQDPRWKEQRAKAEARFATTNLSTVDVFNNLKRLASQRTDVFDPSLSAVESPGGAGDGGQGRDGSGDLDPEEEARRKRAATGMGIGGMPPGVPGYEMAPGQSQAPEGQGQSQGPHIPGHPPPGGPPPPGQSVNIEEQIRHIHQKFKQ</sequence>
<dbReference type="GO" id="GO:0000381">
    <property type="term" value="P:regulation of alternative mRNA splicing, via spliceosome"/>
    <property type="evidence" value="ECO:0007669"/>
    <property type="project" value="TreeGrafter"/>
</dbReference>
<evidence type="ECO:0000256" key="1">
    <source>
        <dbReference type="ARBA" id="ARBA00004123"/>
    </source>
</evidence>
<dbReference type="VEuPathDB" id="FungiDB:EMCG_04782"/>